<dbReference type="GeneID" id="26306292"/>
<dbReference type="RefSeq" id="XP_014654618.1">
    <property type="nucleotide sequence ID" value="XM_014799132.1"/>
</dbReference>
<evidence type="ECO:0000256" key="1">
    <source>
        <dbReference type="SAM" id="MobiDB-lite"/>
    </source>
</evidence>
<dbReference type="EMBL" id="DF830084">
    <property type="protein sequence ID" value="GAK67331.1"/>
    <property type="molecule type" value="Genomic_DNA"/>
</dbReference>
<name>A0A081CKY5_PSEA2</name>
<accession>A0A081CKY5</accession>
<organism evidence="2">
    <name type="scientific">Pseudozyma antarctica</name>
    <name type="common">Yeast</name>
    <name type="synonym">Candida antarctica</name>
    <dbReference type="NCBI Taxonomy" id="84753"/>
    <lineage>
        <taxon>Eukaryota</taxon>
        <taxon>Fungi</taxon>
        <taxon>Dikarya</taxon>
        <taxon>Basidiomycota</taxon>
        <taxon>Ustilaginomycotina</taxon>
        <taxon>Ustilaginomycetes</taxon>
        <taxon>Ustilaginales</taxon>
        <taxon>Ustilaginaceae</taxon>
        <taxon>Moesziomyces</taxon>
    </lineage>
</organism>
<sequence>MSEDPSEALTEADSSAGAVVARVVTQGAVAYFQLTHIATADHPSQQAQLALSPPITMSNLNMSSGPQQEVAGTLPNNYSLGGGNMKADPKVPTNTNPNPEAGRDDVNTGGRGGDVFRQPVHAHDIDIPANKPHLHAGANETHKQIHSSHSGPGKP</sequence>
<evidence type="ECO:0000313" key="2">
    <source>
        <dbReference type="EMBL" id="GAK67331.1"/>
    </source>
</evidence>
<protein>
    <submittedName>
        <fullName evidence="2">Uncharacterized protein</fullName>
    </submittedName>
</protein>
<feature type="compositionally biased region" description="Polar residues" evidence="1">
    <location>
        <begin position="58"/>
        <end position="67"/>
    </location>
</feature>
<feature type="region of interest" description="Disordered" evidence="1">
    <location>
        <begin position="58"/>
        <end position="155"/>
    </location>
</feature>
<dbReference type="AlphaFoldDB" id="A0A081CKY5"/>
<evidence type="ECO:0000313" key="3">
    <source>
        <dbReference type="Proteomes" id="UP000053758"/>
    </source>
</evidence>
<gene>
    <name evidence="2" type="ORF">PAN0_017c5558</name>
</gene>
<proteinExistence type="predicted"/>
<dbReference type="Proteomes" id="UP000053758">
    <property type="component" value="Unassembled WGS sequence"/>
</dbReference>
<keyword evidence="3" id="KW-1185">Reference proteome</keyword>
<reference evidence="2" key="1">
    <citation type="submission" date="2014-07" db="EMBL/GenBank/DDBJ databases">
        <title>Draft genome sequence of the yeast Pseudozyma antarctica JCM 10317 known as a producer of lipase B which used in a wide range of industrial applications.</title>
        <authorList>
            <person name="Morita T."/>
            <person name="Saika A."/>
            <person name="Koike H."/>
        </authorList>
    </citation>
    <scope>NUCLEOTIDE SEQUENCE</scope>
    <source>
        <strain evidence="2">JCM 10317</strain>
    </source>
</reference>
<dbReference type="HOGENOM" id="CLU_1695243_0_0_1"/>